<evidence type="ECO:0000256" key="3">
    <source>
        <dbReference type="ARBA" id="ARBA00012461"/>
    </source>
</evidence>
<evidence type="ECO:0000256" key="1">
    <source>
        <dbReference type="ARBA" id="ARBA00001946"/>
    </source>
</evidence>
<evidence type="ECO:0000256" key="9">
    <source>
        <dbReference type="ARBA" id="ARBA00049336"/>
    </source>
</evidence>
<dbReference type="PANTHER" id="PTHR43532:SF1">
    <property type="entry name" value="GLUCOSE-1-PHOSPHATE THYMIDYLYLTRANSFERASE 1"/>
    <property type="match status" value="1"/>
</dbReference>
<protein>
    <recommendedName>
        <fullName evidence="4 10">Glucose-1-phosphate thymidylyltransferase</fullName>
        <ecNumber evidence="3 10">2.7.7.24</ecNumber>
    </recommendedName>
</protein>
<keyword evidence="7 10" id="KW-0479">Metal-binding</keyword>
<sequence>MKGIILAGGSGTRLYPLTRALSKQLLPVYDKPMIYYPLSTLMLGGIREVLIISTPTDLPAFRRVLGDGSDLGLQLQYAVQPRPAGIADAFRVGAAFVGRDPVTLILGDNIFYGQGLALLLRRAVREVTGCALFGYTVADPHRYGVAETDADGRLTRIVEKPADPRSSEAITGLYVYTNDVLEIARGILPSHRGELEITDVNQVYVNEGRATLHSLGRGYAWLDAGTYDGLLSASQFVQAIQHRQGIPIACLEEIALRMGYIDARTCRALGERHAHSPYGQYVLAAAPIGASA</sequence>
<evidence type="ECO:0000256" key="2">
    <source>
        <dbReference type="ARBA" id="ARBA00010480"/>
    </source>
</evidence>
<evidence type="ECO:0000256" key="6">
    <source>
        <dbReference type="ARBA" id="ARBA00022695"/>
    </source>
</evidence>
<evidence type="ECO:0000256" key="10">
    <source>
        <dbReference type="RuleBase" id="RU003706"/>
    </source>
</evidence>
<keyword evidence="13" id="KW-1185">Reference proteome</keyword>
<name>A0ABV5M394_9ACTN</name>
<accession>A0ABV5M394</accession>
<dbReference type="Pfam" id="PF00483">
    <property type="entry name" value="NTP_transferase"/>
    <property type="match status" value="1"/>
</dbReference>
<comment type="catalytic activity">
    <reaction evidence="9 10">
        <text>dTTP + alpha-D-glucose 1-phosphate + H(+) = dTDP-alpha-D-glucose + diphosphate</text>
        <dbReference type="Rhea" id="RHEA:15225"/>
        <dbReference type="ChEBI" id="CHEBI:15378"/>
        <dbReference type="ChEBI" id="CHEBI:33019"/>
        <dbReference type="ChEBI" id="CHEBI:37568"/>
        <dbReference type="ChEBI" id="CHEBI:57477"/>
        <dbReference type="ChEBI" id="CHEBI:58601"/>
        <dbReference type="EC" id="2.7.7.24"/>
    </reaction>
</comment>
<evidence type="ECO:0000313" key="12">
    <source>
        <dbReference type="EMBL" id="MFB9443323.1"/>
    </source>
</evidence>
<evidence type="ECO:0000256" key="8">
    <source>
        <dbReference type="ARBA" id="ARBA00022842"/>
    </source>
</evidence>
<dbReference type="InterPro" id="IPR005907">
    <property type="entry name" value="G1P_thy_trans_s"/>
</dbReference>
<dbReference type="InterPro" id="IPR029044">
    <property type="entry name" value="Nucleotide-diphossugar_trans"/>
</dbReference>
<evidence type="ECO:0000256" key="4">
    <source>
        <dbReference type="ARBA" id="ARBA00017654"/>
    </source>
</evidence>
<keyword evidence="8 10" id="KW-0460">Magnesium</keyword>
<evidence type="ECO:0000313" key="13">
    <source>
        <dbReference type="Proteomes" id="UP001589608"/>
    </source>
</evidence>
<dbReference type="EMBL" id="JBHMCA010000020">
    <property type="protein sequence ID" value="MFB9443323.1"/>
    <property type="molecule type" value="Genomic_DNA"/>
</dbReference>
<evidence type="ECO:0000256" key="5">
    <source>
        <dbReference type="ARBA" id="ARBA00022679"/>
    </source>
</evidence>
<dbReference type="RefSeq" id="WP_223103568.1">
    <property type="nucleotide sequence ID" value="NZ_CP061913.1"/>
</dbReference>
<reference evidence="12 13" key="1">
    <citation type="submission" date="2024-09" db="EMBL/GenBank/DDBJ databases">
        <authorList>
            <person name="Sun Q."/>
            <person name="Mori K."/>
        </authorList>
    </citation>
    <scope>NUCLEOTIDE SEQUENCE [LARGE SCALE GENOMIC DNA]</scope>
    <source>
        <strain evidence="12 13">JCM 3307</strain>
    </source>
</reference>
<keyword evidence="6 10" id="KW-0548">Nucleotidyltransferase</keyword>
<dbReference type="NCBIfam" id="TIGR01207">
    <property type="entry name" value="rmlA"/>
    <property type="match status" value="1"/>
</dbReference>
<evidence type="ECO:0000259" key="11">
    <source>
        <dbReference type="Pfam" id="PF00483"/>
    </source>
</evidence>
<dbReference type="InterPro" id="IPR005835">
    <property type="entry name" value="NTP_transferase_dom"/>
</dbReference>
<dbReference type="SUPFAM" id="SSF53448">
    <property type="entry name" value="Nucleotide-diphospho-sugar transferases"/>
    <property type="match status" value="1"/>
</dbReference>
<dbReference type="EC" id="2.7.7.24" evidence="3 10"/>
<gene>
    <name evidence="12" type="primary">rfbA</name>
    <name evidence="12" type="ORF">ACFFTR_09530</name>
</gene>
<evidence type="ECO:0000256" key="7">
    <source>
        <dbReference type="ARBA" id="ARBA00022723"/>
    </source>
</evidence>
<feature type="domain" description="Nucleotidyl transferase" evidence="11">
    <location>
        <begin position="2"/>
        <end position="238"/>
    </location>
</feature>
<proteinExistence type="inferred from homology"/>
<comment type="caution">
    <text evidence="12">The sequence shown here is derived from an EMBL/GenBank/DDBJ whole genome shotgun (WGS) entry which is preliminary data.</text>
</comment>
<organism evidence="12 13">
    <name type="scientific">Dactylosporangium vinaceum</name>
    <dbReference type="NCBI Taxonomy" id="53362"/>
    <lineage>
        <taxon>Bacteria</taxon>
        <taxon>Bacillati</taxon>
        <taxon>Actinomycetota</taxon>
        <taxon>Actinomycetes</taxon>
        <taxon>Micromonosporales</taxon>
        <taxon>Micromonosporaceae</taxon>
        <taxon>Dactylosporangium</taxon>
    </lineage>
</organism>
<comment type="function">
    <text evidence="10">Catalyzes the formation of dTDP-glucose, from dTTP and glucose 1-phosphate, as well as its pyrophosphorolysis.</text>
</comment>
<keyword evidence="5 10" id="KW-0808">Transferase</keyword>
<dbReference type="Proteomes" id="UP001589608">
    <property type="component" value="Unassembled WGS sequence"/>
</dbReference>
<dbReference type="CDD" id="cd02538">
    <property type="entry name" value="G1P_TT_short"/>
    <property type="match status" value="1"/>
</dbReference>
<dbReference type="Gene3D" id="3.90.550.10">
    <property type="entry name" value="Spore Coat Polysaccharide Biosynthesis Protein SpsA, Chain A"/>
    <property type="match status" value="1"/>
</dbReference>
<dbReference type="GO" id="GO:0008879">
    <property type="term" value="F:glucose-1-phosphate thymidylyltransferase activity"/>
    <property type="evidence" value="ECO:0007669"/>
    <property type="project" value="UniProtKB-EC"/>
</dbReference>
<dbReference type="PANTHER" id="PTHR43532">
    <property type="entry name" value="GLUCOSE-1-PHOSPHATE THYMIDYLYLTRANSFERASE"/>
    <property type="match status" value="1"/>
</dbReference>
<comment type="similarity">
    <text evidence="2 10">Belongs to the glucose-1-phosphate thymidylyltransferase family.</text>
</comment>
<comment type="cofactor">
    <cofactor evidence="1">
        <name>Mg(2+)</name>
        <dbReference type="ChEBI" id="CHEBI:18420"/>
    </cofactor>
</comment>